<comment type="caution">
    <text evidence="2">The sequence shown here is derived from an EMBL/GenBank/DDBJ whole genome shotgun (WGS) entry which is preliminary data.</text>
</comment>
<sequence>MASIAATVLVWHCLSAADHNPIREDIDAFAWVIFIRLLPLIWVRYKLINVRKKNGEEKCLGVSCSEWKRWQVNWRNGHCHCG</sequence>
<dbReference type="Proteomes" id="UP000499080">
    <property type="component" value="Unassembled WGS sequence"/>
</dbReference>
<proteinExistence type="predicted"/>
<accession>A0A4Y2JSZ1</accession>
<keyword evidence="3" id="KW-1185">Reference proteome</keyword>
<protein>
    <submittedName>
        <fullName evidence="2">Uncharacterized protein</fullName>
    </submittedName>
</protein>
<organism evidence="2 3">
    <name type="scientific">Araneus ventricosus</name>
    <name type="common">Orbweaver spider</name>
    <name type="synonym">Epeira ventricosa</name>
    <dbReference type="NCBI Taxonomy" id="182803"/>
    <lineage>
        <taxon>Eukaryota</taxon>
        <taxon>Metazoa</taxon>
        <taxon>Ecdysozoa</taxon>
        <taxon>Arthropoda</taxon>
        <taxon>Chelicerata</taxon>
        <taxon>Arachnida</taxon>
        <taxon>Araneae</taxon>
        <taxon>Araneomorphae</taxon>
        <taxon>Entelegynae</taxon>
        <taxon>Araneoidea</taxon>
        <taxon>Araneidae</taxon>
        <taxon>Araneus</taxon>
    </lineage>
</organism>
<dbReference type="EMBL" id="BGPR01111612">
    <property type="protein sequence ID" value="GBM92579.1"/>
    <property type="molecule type" value="Genomic_DNA"/>
</dbReference>
<dbReference type="AlphaFoldDB" id="A0A4Y2JSZ1"/>
<reference evidence="2 3" key="1">
    <citation type="journal article" date="2019" name="Sci. Rep.">
        <title>Orb-weaving spider Araneus ventricosus genome elucidates the spidroin gene catalogue.</title>
        <authorList>
            <person name="Kono N."/>
            <person name="Nakamura H."/>
            <person name="Ohtoshi R."/>
            <person name="Moran D.A.P."/>
            <person name="Shinohara A."/>
            <person name="Yoshida Y."/>
            <person name="Fujiwara M."/>
            <person name="Mori M."/>
            <person name="Tomita M."/>
            <person name="Arakawa K."/>
        </authorList>
    </citation>
    <scope>NUCLEOTIDE SEQUENCE [LARGE SCALE GENOMIC DNA]</scope>
</reference>
<evidence type="ECO:0000256" key="1">
    <source>
        <dbReference type="SAM" id="Phobius"/>
    </source>
</evidence>
<keyword evidence="1" id="KW-0812">Transmembrane</keyword>
<evidence type="ECO:0000313" key="2">
    <source>
        <dbReference type="EMBL" id="GBM92579.1"/>
    </source>
</evidence>
<gene>
    <name evidence="2" type="ORF">AVEN_11033_1</name>
</gene>
<evidence type="ECO:0000313" key="3">
    <source>
        <dbReference type="Proteomes" id="UP000499080"/>
    </source>
</evidence>
<feature type="transmembrane region" description="Helical" evidence="1">
    <location>
        <begin position="26"/>
        <end position="43"/>
    </location>
</feature>
<name>A0A4Y2JSZ1_ARAVE</name>
<keyword evidence="1" id="KW-1133">Transmembrane helix</keyword>
<keyword evidence="1" id="KW-0472">Membrane</keyword>